<accession>C9LIC2</accession>
<comment type="caution">
    <text evidence="1">The sequence shown here is derived from an EMBL/GenBank/DDBJ whole genome shotgun (WGS) entry which is preliminary data.</text>
</comment>
<dbReference type="HOGENOM" id="CLU_2975582_0_0_10"/>
<dbReference type="EMBL" id="ACIJ02000022">
    <property type="protein sequence ID" value="EEX71238.1"/>
    <property type="molecule type" value="Genomic_DNA"/>
</dbReference>
<dbReference type="AlphaFoldDB" id="C9LIC2"/>
<sequence length="58" mass="6492">MATASNRDRLHLTFPDKNIGAKRCVSLRPDALCCTFIPKEHEFFVSTETAGGRKRQGL</sequence>
<name>C9LIC2_9BACT</name>
<keyword evidence="2" id="KW-1185">Reference proteome</keyword>
<proteinExistence type="predicted"/>
<protein>
    <submittedName>
        <fullName evidence="1">Uncharacterized protein</fullName>
    </submittedName>
</protein>
<gene>
    <name evidence="1" type="ORF">GCWU000325_01980</name>
</gene>
<dbReference type="Proteomes" id="UP000003460">
    <property type="component" value="Unassembled WGS sequence"/>
</dbReference>
<evidence type="ECO:0000313" key="1">
    <source>
        <dbReference type="EMBL" id="EEX71238.1"/>
    </source>
</evidence>
<evidence type="ECO:0000313" key="2">
    <source>
        <dbReference type="Proteomes" id="UP000003460"/>
    </source>
</evidence>
<organism evidence="1 2">
    <name type="scientific">Alloprevotella tannerae ATCC 51259</name>
    <dbReference type="NCBI Taxonomy" id="626522"/>
    <lineage>
        <taxon>Bacteria</taxon>
        <taxon>Pseudomonadati</taxon>
        <taxon>Bacteroidota</taxon>
        <taxon>Bacteroidia</taxon>
        <taxon>Bacteroidales</taxon>
        <taxon>Prevotellaceae</taxon>
        <taxon>Alloprevotella</taxon>
    </lineage>
</organism>
<reference evidence="1" key="1">
    <citation type="submission" date="2009-09" db="EMBL/GenBank/DDBJ databases">
        <authorList>
            <person name="Weinstock G."/>
            <person name="Sodergren E."/>
            <person name="Clifton S."/>
            <person name="Fulton L."/>
            <person name="Fulton B."/>
            <person name="Courtney L."/>
            <person name="Fronick C."/>
            <person name="Harrison M."/>
            <person name="Strong C."/>
            <person name="Farmer C."/>
            <person name="Delahaunty K."/>
            <person name="Markovic C."/>
            <person name="Hall O."/>
            <person name="Minx P."/>
            <person name="Tomlinson C."/>
            <person name="Mitreva M."/>
            <person name="Nelson J."/>
            <person name="Hou S."/>
            <person name="Wollam A."/>
            <person name="Pepin K.H."/>
            <person name="Johnson M."/>
            <person name="Bhonagiri V."/>
            <person name="Nash W.E."/>
            <person name="Warren W."/>
            <person name="Chinwalla A."/>
            <person name="Mardis E.R."/>
            <person name="Wilson R.K."/>
        </authorList>
    </citation>
    <scope>NUCLEOTIDE SEQUENCE [LARGE SCALE GENOMIC DNA]</scope>
    <source>
        <strain evidence="1">ATCC 51259</strain>
    </source>
</reference>